<feature type="domain" description="SAP" evidence="2">
    <location>
        <begin position="29"/>
        <end position="63"/>
    </location>
</feature>
<reference evidence="4" key="1">
    <citation type="journal article" date="2014" name="Proc. Natl. Acad. Sci. U.S.A.">
        <title>Extensive sampling of basidiomycete genomes demonstrates inadequacy of the white-rot/brown-rot paradigm for wood decay fungi.</title>
        <authorList>
            <person name="Riley R."/>
            <person name="Salamov A.A."/>
            <person name="Brown D.W."/>
            <person name="Nagy L.G."/>
            <person name="Floudas D."/>
            <person name="Held B.W."/>
            <person name="Levasseur A."/>
            <person name="Lombard V."/>
            <person name="Morin E."/>
            <person name="Otillar R."/>
            <person name="Lindquist E.A."/>
            <person name="Sun H."/>
            <person name="LaButti K.M."/>
            <person name="Schmutz J."/>
            <person name="Jabbour D."/>
            <person name="Luo H."/>
            <person name="Baker S.E."/>
            <person name="Pisabarro A.G."/>
            <person name="Walton J.D."/>
            <person name="Blanchette R.A."/>
            <person name="Henrissat B."/>
            <person name="Martin F."/>
            <person name="Cullen D."/>
            <person name="Hibbett D.S."/>
            <person name="Grigoriev I.V."/>
        </authorList>
    </citation>
    <scope>NUCLEOTIDE SEQUENCE [LARGE SCALE GENOMIC DNA]</scope>
    <source>
        <strain evidence="4">MUCL 33604</strain>
    </source>
</reference>
<sequence length="305" mass="32433">MLRVSSHARSLRPLATRSFVSSVLLSRSWESETTNSLKQELKKRGLSVTGTKATLITRIRQFDSQNSIQPPTSTSPQPQARNSSTVVTPEGAVSPIVNQETILDPIPEPEATVPGIPSSAEPAKPIPKQYLDVFLPDVSAPDQESPIQIPYVPDFWSSSLSKVPHDSSPPSPPKLLIVGGSETHHGGGPSYQLHDDLSIPLPSSSPSSGSSSNSTSSGIITDVLEDLHIPTPSQIRTGLANQKDLLDTITASLTASSTEKRSYERELDREEKRGVLVLLGLLVGGWGLGGLLGPAKEGDAHGEGH</sequence>
<organism evidence="3 4">
    <name type="scientific">Jaapia argillacea MUCL 33604</name>
    <dbReference type="NCBI Taxonomy" id="933084"/>
    <lineage>
        <taxon>Eukaryota</taxon>
        <taxon>Fungi</taxon>
        <taxon>Dikarya</taxon>
        <taxon>Basidiomycota</taxon>
        <taxon>Agaricomycotina</taxon>
        <taxon>Agaricomycetes</taxon>
        <taxon>Agaricomycetidae</taxon>
        <taxon>Jaapiales</taxon>
        <taxon>Jaapiaceae</taxon>
        <taxon>Jaapia</taxon>
    </lineage>
</organism>
<dbReference type="EMBL" id="KL197713">
    <property type="protein sequence ID" value="KDQ60937.1"/>
    <property type="molecule type" value="Genomic_DNA"/>
</dbReference>
<dbReference type="OrthoDB" id="445357at2759"/>
<keyword evidence="4" id="KW-1185">Reference proteome</keyword>
<dbReference type="STRING" id="933084.A0A067QBT3"/>
<evidence type="ECO:0000313" key="3">
    <source>
        <dbReference type="EMBL" id="KDQ60937.1"/>
    </source>
</evidence>
<proteinExistence type="predicted"/>
<feature type="compositionally biased region" description="Low complexity" evidence="1">
    <location>
        <begin position="198"/>
        <end position="217"/>
    </location>
</feature>
<protein>
    <recommendedName>
        <fullName evidence="2">SAP domain-containing protein</fullName>
    </recommendedName>
</protein>
<dbReference type="Proteomes" id="UP000027265">
    <property type="component" value="Unassembled WGS sequence"/>
</dbReference>
<dbReference type="Pfam" id="PF02037">
    <property type="entry name" value="SAP"/>
    <property type="match status" value="1"/>
</dbReference>
<dbReference type="SMART" id="SM00513">
    <property type="entry name" value="SAP"/>
    <property type="match status" value="1"/>
</dbReference>
<dbReference type="Gene3D" id="1.10.720.30">
    <property type="entry name" value="SAP domain"/>
    <property type="match status" value="1"/>
</dbReference>
<accession>A0A067QBT3</accession>
<name>A0A067QBT3_9AGAM</name>
<dbReference type="PROSITE" id="PS50800">
    <property type="entry name" value="SAP"/>
    <property type="match status" value="1"/>
</dbReference>
<dbReference type="InterPro" id="IPR036361">
    <property type="entry name" value="SAP_dom_sf"/>
</dbReference>
<dbReference type="InterPro" id="IPR003034">
    <property type="entry name" value="SAP_dom"/>
</dbReference>
<dbReference type="SUPFAM" id="SSF68906">
    <property type="entry name" value="SAP domain"/>
    <property type="match status" value="1"/>
</dbReference>
<feature type="region of interest" description="Disordered" evidence="1">
    <location>
        <begin position="160"/>
        <end position="217"/>
    </location>
</feature>
<feature type="region of interest" description="Disordered" evidence="1">
    <location>
        <begin position="61"/>
        <end position="124"/>
    </location>
</feature>
<gene>
    <name evidence="3" type="ORF">JAAARDRAFT_191067</name>
</gene>
<evidence type="ECO:0000259" key="2">
    <source>
        <dbReference type="PROSITE" id="PS50800"/>
    </source>
</evidence>
<evidence type="ECO:0000313" key="4">
    <source>
        <dbReference type="Proteomes" id="UP000027265"/>
    </source>
</evidence>
<dbReference type="AlphaFoldDB" id="A0A067QBT3"/>
<dbReference type="HOGENOM" id="CLU_058280_0_0_1"/>
<dbReference type="InParanoid" id="A0A067QBT3"/>
<feature type="compositionally biased region" description="Low complexity" evidence="1">
    <location>
        <begin position="64"/>
        <end position="79"/>
    </location>
</feature>
<evidence type="ECO:0000256" key="1">
    <source>
        <dbReference type="SAM" id="MobiDB-lite"/>
    </source>
</evidence>